<evidence type="ECO:0000313" key="4">
    <source>
        <dbReference type="Proteomes" id="UP000039865"/>
    </source>
</evidence>
<evidence type="ECO:0000256" key="2">
    <source>
        <dbReference type="SAM" id="MobiDB-lite"/>
    </source>
</evidence>
<dbReference type="EMBL" id="CCKQ01008572">
    <property type="protein sequence ID" value="CDW80029.1"/>
    <property type="molecule type" value="Genomic_DNA"/>
</dbReference>
<feature type="compositionally biased region" description="Basic residues" evidence="2">
    <location>
        <begin position="1772"/>
        <end position="1784"/>
    </location>
</feature>
<evidence type="ECO:0000313" key="3">
    <source>
        <dbReference type="EMBL" id="CDW80029.1"/>
    </source>
</evidence>
<feature type="region of interest" description="Disordered" evidence="2">
    <location>
        <begin position="554"/>
        <end position="582"/>
    </location>
</feature>
<evidence type="ECO:0000256" key="1">
    <source>
        <dbReference type="SAM" id="Coils"/>
    </source>
</evidence>
<feature type="compositionally biased region" description="Polar residues" evidence="2">
    <location>
        <begin position="1762"/>
        <end position="1771"/>
    </location>
</feature>
<proteinExistence type="predicted"/>
<feature type="region of interest" description="Disordered" evidence="2">
    <location>
        <begin position="1762"/>
        <end position="1784"/>
    </location>
</feature>
<reference evidence="3 4" key="1">
    <citation type="submission" date="2014-06" db="EMBL/GenBank/DDBJ databases">
        <authorList>
            <person name="Swart Estienne"/>
        </authorList>
    </citation>
    <scope>NUCLEOTIDE SEQUENCE [LARGE SCALE GENOMIC DNA]</scope>
    <source>
        <strain evidence="3 4">130c</strain>
    </source>
</reference>
<feature type="compositionally biased region" description="Polar residues" evidence="2">
    <location>
        <begin position="1570"/>
        <end position="1589"/>
    </location>
</feature>
<dbReference type="OrthoDB" id="10692703at2759"/>
<feature type="region of interest" description="Disordered" evidence="2">
    <location>
        <begin position="660"/>
        <end position="705"/>
    </location>
</feature>
<dbReference type="Proteomes" id="UP000039865">
    <property type="component" value="Unassembled WGS sequence"/>
</dbReference>
<keyword evidence="1" id="KW-0175">Coiled coil</keyword>
<organism evidence="3 4">
    <name type="scientific">Stylonychia lemnae</name>
    <name type="common">Ciliate</name>
    <dbReference type="NCBI Taxonomy" id="5949"/>
    <lineage>
        <taxon>Eukaryota</taxon>
        <taxon>Sar</taxon>
        <taxon>Alveolata</taxon>
        <taxon>Ciliophora</taxon>
        <taxon>Intramacronucleata</taxon>
        <taxon>Spirotrichea</taxon>
        <taxon>Stichotrichia</taxon>
        <taxon>Sporadotrichida</taxon>
        <taxon>Oxytrichidae</taxon>
        <taxon>Stylonychinae</taxon>
        <taxon>Stylonychia</taxon>
    </lineage>
</organism>
<feature type="compositionally biased region" description="Acidic residues" evidence="2">
    <location>
        <begin position="660"/>
        <end position="675"/>
    </location>
</feature>
<protein>
    <submittedName>
        <fullName evidence="3">Uncharacterized protein</fullName>
    </submittedName>
</protein>
<accession>A0A078ACV0</accession>
<feature type="coiled-coil region" evidence="1">
    <location>
        <begin position="77"/>
        <end position="104"/>
    </location>
</feature>
<name>A0A078ACV0_STYLE</name>
<feature type="region of interest" description="Disordered" evidence="2">
    <location>
        <begin position="1570"/>
        <end position="1593"/>
    </location>
</feature>
<sequence>MQNKKGRDKSPISPFSNKCNDEINKYKDLTSIKEKYLKKTSQMCQQLYTPIANRNLSNVQMYIQSCKNQGYRRDLGFEENENQMKQLNDSKQRLEDRFSQSMMEQDSNEVVADDKKIQQLIDKLQGVLDSQDFRISQRLKCQFIQTLNKQVKISKFLEKIARNKDYQCKYRTLRQLKQKCMKKLVLQNKLYRIMSILQKYRITQQAQNFYKWKYDSQIEDLNEQLQLEQNDLIIEKSKLVMMVAFSKLDTKLSITGKIKALNQIKLRAQFNQKLASLARLRSKFIKRQAVQNFKNNVHKSQQQKHKILRRILNNKIKANISLLQKSFMKFIINEKKSYNRYISSQQQNQVQANGDKHKNFKIGTEQKLQMKVRQPKETTFYGIKTIQRLVHSQPNLNYQYNHKLINLHQNNKQSIKSSKKRNNPKHYNKKSLQIVEIDVEENEEEYTAKQLLQPNHFAMNLAAINDESLIRFSPSHHSKRNSLSNYHRLNISNILKNGGQDTIDEEDHIILSRLIQKYQRDFNNLSSNNPDMVRRHKLHGSNYSLSTLNLNSHETQGAGQTSNILGNNINQHINTSNQNNGSMLHRKLNSMVQLDKSNFFNQHEQNSKNHQQYAQDSGLQGHKNKFQTQEMLQNLFAFGQYTPNGAQEKHIMIDEEDEYMDDGEDDQDEGDQDNSIEEKLSFTSPSSERLRNMKGKRVNSNNMIFNDQRDNSISVSKIEDVEIDPQYQTHSRIEFQQLQQQNEDENGQGTNNKKDFSFSIEKDKDQYIFSGTQERDNIKVRRNKKKEGNSRNYHKKQLNLSKQERENMALNELTNVLNQQYMMHQNLRSSDLVAGGTYGGGSVGYHPLIYNPQLEQETANFNIGDWNITRSPMGSIHQNLYRPLTRSSLICKSSQRSNKHQQSILSQIQNEQNHLYSNQLLNSQKSGERQLSCQRKLIMISSPDQNNIRRFSQYSQTPSNNNYQLRQGPNDFIMQQNQLMQNYEDTPVDTVSKLNFNYLDQDQQDSQSPLQAQSHFANFSQDFISPERLNKTLNAGATTHRKENSIANINKDASLILNTSGVTTFAQQSAFEQFRTKLNENLKNLQPKNNIPSQFMEFHHQRQQSLAIQNAQPLSVNISPNPKQNHVQSKASDLESQNQVRNFYQSNQVSTRKLRSDPNEIYQSILNMNSHQQSINQIQNDQILLKFNPSRYDARQRESAQNFDLADPMEMGSTFNSIQNFHMKQSIHQMISIKENINPQLSLQEQIIHETFDDHDITLRKSPEPQSSKNYQHSSQYQASIPILQFDINSVEDNVKFENMRQSKDKNNLEFILQTQQSIDNNNHFSKRTMSHNDLVQLGTMSQQQTLGPYLTQRSQSIQQFDLMNTVNENSNSNNNNNQVNQVQFGNQQNKFIDAFKQYEAEKIKKRKSDNQAWKINNFNSQQSQTQDKFGIKDQLLQGDNNFLSFNQLNQNYYLQTQNSTIPNQQNSKVQVRSSSPQPEFFNQNHQKANLGEAAQSCLINIDDNDETSSNGQIIEREAEEEESFIIADHSKHVKMPKQKSLAGLFKDGTNYDNNTLSTILNQNNTQENINESNFNTNADNKNSRQKSLGSLGRKPKEIVIQLDISQYASGRTDDRSMNNISQYAINDKSSILNETTSRNLTQIGAPSKNIKSKSKTNFGNATLNSNNSTNKNNSTLNTITQNAQKNNQKSKTRYGNVKNQTINIKSQTQQLLISELLKQQTSKNGVSRVNNLVNNSSEPTGPTLITDLRTQTKSKITGKIVTNPSTLNNTAKHKSRTRSKNLI</sequence>
<gene>
    <name evidence="3" type="primary">Contig12444.g13286</name>
    <name evidence="3" type="ORF">STYLEM_9023</name>
</gene>
<keyword evidence="4" id="KW-1185">Reference proteome</keyword>
<dbReference type="InParanoid" id="A0A078ACV0"/>
<feature type="coiled-coil region" evidence="1">
    <location>
        <begin position="211"/>
        <end position="238"/>
    </location>
</feature>